<protein>
    <submittedName>
        <fullName evidence="1">Uncharacterized protein</fullName>
    </submittedName>
</protein>
<name>A0A2P2NNG1_RHIMU</name>
<dbReference type="EMBL" id="GGEC01063553">
    <property type="protein sequence ID" value="MBX44037.1"/>
    <property type="molecule type" value="Transcribed_RNA"/>
</dbReference>
<organism evidence="1">
    <name type="scientific">Rhizophora mucronata</name>
    <name type="common">Asiatic mangrove</name>
    <dbReference type="NCBI Taxonomy" id="61149"/>
    <lineage>
        <taxon>Eukaryota</taxon>
        <taxon>Viridiplantae</taxon>
        <taxon>Streptophyta</taxon>
        <taxon>Embryophyta</taxon>
        <taxon>Tracheophyta</taxon>
        <taxon>Spermatophyta</taxon>
        <taxon>Magnoliopsida</taxon>
        <taxon>eudicotyledons</taxon>
        <taxon>Gunneridae</taxon>
        <taxon>Pentapetalae</taxon>
        <taxon>rosids</taxon>
        <taxon>fabids</taxon>
        <taxon>Malpighiales</taxon>
        <taxon>Rhizophoraceae</taxon>
        <taxon>Rhizophora</taxon>
    </lineage>
</organism>
<evidence type="ECO:0000313" key="1">
    <source>
        <dbReference type="EMBL" id="MBX44037.1"/>
    </source>
</evidence>
<sequence length="9" mass="1041">MMTTVTDSR</sequence>
<proteinExistence type="predicted"/>
<reference evidence="1" key="1">
    <citation type="submission" date="2018-02" db="EMBL/GenBank/DDBJ databases">
        <title>Rhizophora mucronata_Transcriptome.</title>
        <authorList>
            <person name="Meera S.P."/>
            <person name="Sreeshan A."/>
            <person name="Augustine A."/>
        </authorList>
    </citation>
    <scope>NUCLEOTIDE SEQUENCE</scope>
    <source>
        <tissue evidence="1">Leaf</tissue>
    </source>
</reference>
<accession>A0A2P2NNG1</accession>